<evidence type="ECO:0000256" key="6">
    <source>
        <dbReference type="SAM" id="Phobius"/>
    </source>
</evidence>
<dbReference type="PANTHER" id="PTHR21716:SF64">
    <property type="entry name" value="AI-2 TRANSPORT PROTEIN TQSA"/>
    <property type="match status" value="1"/>
</dbReference>
<sequence length="345" mass="39430">MLERSNIMYYFFYVATSIIIIAGFKAASEVVIILLLSIFIASILSAFLNFMEERKIPKLPSYFLLFSILIIISLLLTYMINTSLTSFSSNLPIYEKKIKASILLIINYIEEYGFNINKEEILKALNFSYFFKFTTNLIGDIGAIFSKALLVFIGVAFILSETKVFEKKLKVIFNSDSKKLYSFKLFSHNLQKYFIVKTFTSFLTGFFIFVVLFFFKVDYPILWAVIAFLFNFIPVVGSIVAAIPAVLLSLVSGHLDHTLWLMLFYVVINISISNILEPKFMGKELGLSPMIIFFSLIFWGWILGIVGMFLAVPITMTLKIAFESTQNTRWIGVLLSDLSSKKNRS</sequence>
<dbReference type="KEGG" id="amyt:AMYT_2535"/>
<keyword evidence="4 6" id="KW-1133">Transmembrane helix</keyword>
<evidence type="ECO:0000256" key="5">
    <source>
        <dbReference type="ARBA" id="ARBA00023136"/>
    </source>
</evidence>
<keyword evidence="5 6" id="KW-0472">Membrane</keyword>
<evidence type="ECO:0000256" key="4">
    <source>
        <dbReference type="ARBA" id="ARBA00022989"/>
    </source>
</evidence>
<comment type="similarity">
    <text evidence="2">Belongs to the autoinducer-2 exporter (AI-2E) (TC 2.A.86) family.</text>
</comment>
<dbReference type="RefSeq" id="WP_114842884.1">
    <property type="nucleotide sequence ID" value="NZ_CP031219.1"/>
</dbReference>
<evidence type="ECO:0000256" key="3">
    <source>
        <dbReference type="ARBA" id="ARBA00022692"/>
    </source>
</evidence>
<feature type="transmembrane region" description="Helical" evidence="6">
    <location>
        <begin position="259"/>
        <end position="276"/>
    </location>
</feature>
<dbReference type="Pfam" id="PF01594">
    <property type="entry name" value="AI-2E_transport"/>
    <property type="match status" value="1"/>
</dbReference>
<evidence type="ECO:0000256" key="2">
    <source>
        <dbReference type="ARBA" id="ARBA00009773"/>
    </source>
</evidence>
<feature type="transmembrane region" description="Helical" evidence="6">
    <location>
        <begin position="288"/>
        <end position="312"/>
    </location>
</feature>
<feature type="transmembrane region" description="Helical" evidence="6">
    <location>
        <begin position="30"/>
        <end position="50"/>
    </location>
</feature>
<feature type="transmembrane region" description="Helical" evidence="6">
    <location>
        <begin position="137"/>
        <end position="159"/>
    </location>
</feature>
<feature type="transmembrane region" description="Helical" evidence="6">
    <location>
        <begin position="194"/>
        <end position="215"/>
    </location>
</feature>
<reference evidence="7 8" key="1">
    <citation type="submission" date="2017-09" db="EMBL/GenBank/DDBJ databases">
        <title>Genomics of the genus Arcobacter.</title>
        <authorList>
            <person name="Perez-Cataluna A."/>
            <person name="Figueras M.J."/>
            <person name="Salas-Masso N."/>
        </authorList>
    </citation>
    <scope>NUCLEOTIDE SEQUENCE [LARGE SCALE GENOMIC DNA]</scope>
    <source>
        <strain evidence="7 8">CECT 7386</strain>
    </source>
</reference>
<proteinExistence type="inferred from homology"/>
<keyword evidence="3 6" id="KW-0812">Transmembrane</keyword>
<dbReference type="InterPro" id="IPR002549">
    <property type="entry name" value="AI-2E-like"/>
</dbReference>
<dbReference type="GO" id="GO:0016020">
    <property type="term" value="C:membrane"/>
    <property type="evidence" value="ECO:0007669"/>
    <property type="project" value="UniProtKB-SubCell"/>
</dbReference>
<comment type="caution">
    <text evidence="7">The sequence shown here is derived from an EMBL/GenBank/DDBJ whole genome shotgun (WGS) entry which is preliminary data.</text>
</comment>
<feature type="transmembrane region" description="Helical" evidence="6">
    <location>
        <begin position="7"/>
        <end position="24"/>
    </location>
</feature>
<keyword evidence="8" id="KW-1185">Reference proteome</keyword>
<comment type="subcellular location">
    <subcellularLocation>
        <location evidence="1">Membrane</location>
        <topology evidence="1">Multi-pass membrane protein</topology>
    </subcellularLocation>
</comment>
<evidence type="ECO:0000313" key="7">
    <source>
        <dbReference type="EMBL" id="RXK14987.1"/>
    </source>
</evidence>
<dbReference type="EMBL" id="NXID01000045">
    <property type="protein sequence ID" value="RXK14987.1"/>
    <property type="molecule type" value="Genomic_DNA"/>
</dbReference>
<accession>A0AAX2ADB5</accession>
<protein>
    <submittedName>
        <fullName evidence="7">AI-2E family transporter</fullName>
    </submittedName>
</protein>
<dbReference type="Proteomes" id="UP000290092">
    <property type="component" value="Unassembled WGS sequence"/>
</dbReference>
<feature type="transmembrane region" description="Helical" evidence="6">
    <location>
        <begin position="221"/>
        <end position="247"/>
    </location>
</feature>
<feature type="transmembrane region" description="Helical" evidence="6">
    <location>
        <begin position="62"/>
        <end position="80"/>
    </location>
</feature>
<dbReference type="GO" id="GO:0055085">
    <property type="term" value="P:transmembrane transport"/>
    <property type="evidence" value="ECO:0007669"/>
    <property type="project" value="TreeGrafter"/>
</dbReference>
<gene>
    <name evidence="7" type="ORF">CP985_10840</name>
</gene>
<evidence type="ECO:0000256" key="1">
    <source>
        <dbReference type="ARBA" id="ARBA00004141"/>
    </source>
</evidence>
<name>A0AAX2ADB5_9BACT</name>
<organism evidence="7 8">
    <name type="scientific">Malaciobacter mytili LMG 24559</name>
    <dbReference type="NCBI Taxonomy" id="1032238"/>
    <lineage>
        <taxon>Bacteria</taxon>
        <taxon>Pseudomonadati</taxon>
        <taxon>Campylobacterota</taxon>
        <taxon>Epsilonproteobacteria</taxon>
        <taxon>Campylobacterales</taxon>
        <taxon>Arcobacteraceae</taxon>
        <taxon>Malaciobacter</taxon>
    </lineage>
</organism>
<evidence type="ECO:0000313" key="8">
    <source>
        <dbReference type="Proteomes" id="UP000290092"/>
    </source>
</evidence>
<dbReference type="AlphaFoldDB" id="A0AAX2ADB5"/>
<dbReference type="PANTHER" id="PTHR21716">
    <property type="entry name" value="TRANSMEMBRANE PROTEIN"/>
    <property type="match status" value="1"/>
</dbReference>